<dbReference type="InterPro" id="IPR018163">
    <property type="entry name" value="Thr/Ala-tRNA-synth_IIc_edit"/>
</dbReference>
<dbReference type="FunFam" id="3.30.930.10:FF:000002">
    <property type="entry name" value="Threonine--tRNA ligase"/>
    <property type="match status" value="1"/>
</dbReference>
<dbReference type="PRINTS" id="PR01047">
    <property type="entry name" value="TRNASYNTHTHR"/>
</dbReference>
<dbReference type="InterPro" id="IPR006195">
    <property type="entry name" value="aa-tRNA-synth_II"/>
</dbReference>
<evidence type="ECO:0000256" key="9">
    <source>
        <dbReference type="ARBA" id="ARBA00022884"/>
    </source>
</evidence>
<feature type="binding site" evidence="13">
    <location>
        <position position="448"/>
    </location>
    <ligand>
        <name>Zn(2+)</name>
        <dbReference type="ChEBI" id="CHEBI:29105"/>
        <note>catalytic</note>
    </ligand>
</feature>
<dbReference type="GO" id="GO:0005737">
    <property type="term" value="C:cytoplasm"/>
    <property type="evidence" value="ECO:0007669"/>
    <property type="project" value="UniProtKB-SubCell"/>
</dbReference>
<comment type="subunit">
    <text evidence="13">Homodimer.</text>
</comment>
<name>A0A7X0SHM4_9BACL</name>
<dbReference type="InterPro" id="IPR036621">
    <property type="entry name" value="Anticodon-bd_dom_sf"/>
</dbReference>
<dbReference type="GO" id="GO:0016740">
    <property type="term" value="F:transferase activity"/>
    <property type="evidence" value="ECO:0007669"/>
    <property type="project" value="UniProtKB-ARBA"/>
</dbReference>
<keyword evidence="7 13" id="KW-0862">Zinc</keyword>
<dbReference type="NCBIfam" id="TIGR00418">
    <property type="entry name" value="thrS"/>
    <property type="match status" value="1"/>
</dbReference>
<dbReference type="EMBL" id="JACJVO010000005">
    <property type="protein sequence ID" value="MBB6730144.1"/>
    <property type="molecule type" value="Genomic_DNA"/>
</dbReference>
<dbReference type="InterPro" id="IPR002320">
    <property type="entry name" value="Thr-tRNA-ligase_IIa"/>
</dbReference>
<evidence type="ECO:0000256" key="12">
    <source>
        <dbReference type="ARBA" id="ARBA00049515"/>
    </source>
</evidence>
<dbReference type="CDD" id="cd00771">
    <property type="entry name" value="ThrRS_core"/>
    <property type="match status" value="1"/>
</dbReference>
<evidence type="ECO:0000313" key="15">
    <source>
        <dbReference type="EMBL" id="MBB6730144.1"/>
    </source>
</evidence>
<accession>A0A7X0SHM4</accession>
<keyword evidence="4 13" id="KW-0436">Ligase</keyword>
<comment type="cofactor">
    <cofactor evidence="13">
        <name>Zn(2+)</name>
        <dbReference type="ChEBI" id="CHEBI:29105"/>
    </cofactor>
    <text evidence="13">Binds 1 zinc ion per subunit.</text>
</comment>
<organism evidence="15 16">
    <name type="scientific">Cohnella zeiphila</name>
    <dbReference type="NCBI Taxonomy" id="2761120"/>
    <lineage>
        <taxon>Bacteria</taxon>
        <taxon>Bacillati</taxon>
        <taxon>Bacillota</taxon>
        <taxon>Bacilli</taxon>
        <taxon>Bacillales</taxon>
        <taxon>Paenibacillaceae</taxon>
        <taxon>Cohnella</taxon>
    </lineage>
</organism>
<dbReference type="PANTHER" id="PTHR11451:SF44">
    <property type="entry name" value="THREONINE--TRNA LIGASE, CHLOROPLASTIC_MITOCHONDRIAL 2"/>
    <property type="match status" value="1"/>
</dbReference>
<comment type="caution">
    <text evidence="15">The sequence shown here is derived from an EMBL/GenBank/DDBJ whole genome shotgun (WGS) entry which is preliminary data.</text>
</comment>
<comment type="catalytic activity">
    <reaction evidence="12 13">
        <text>tRNA(Thr) + L-threonine + ATP = L-threonyl-tRNA(Thr) + AMP + diphosphate + H(+)</text>
        <dbReference type="Rhea" id="RHEA:24624"/>
        <dbReference type="Rhea" id="RHEA-COMP:9670"/>
        <dbReference type="Rhea" id="RHEA-COMP:9704"/>
        <dbReference type="ChEBI" id="CHEBI:15378"/>
        <dbReference type="ChEBI" id="CHEBI:30616"/>
        <dbReference type="ChEBI" id="CHEBI:33019"/>
        <dbReference type="ChEBI" id="CHEBI:57926"/>
        <dbReference type="ChEBI" id="CHEBI:78442"/>
        <dbReference type="ChEBI" id="CHEBI:78534"/>
        <dbReference type="ChEBI" id="CHEBI:456215"/>
        <dbReference type="EC" id="6.1.1.3"/>
    </reaction>
</comment>
<keyword evidence="9 13" id="KW-0694">RNA-binding</keyword>
<evidence type="ECO:0000256" key="3">
    <source>
        <dbReference type="ARBA" id="ARBA00022555"/>
    </source>
</evidence>
<evidence type="ECO:0000256" key="8">
    <source>
        <dbReference type="ARBA" id="ARBA00022840"/>
    </source>
</evidence>
<dbReference type="InterPro" id="IPR047246">
    <property type="entry name" value="ThrRS_anticodon"/>
</dbReference>
<dbReference type="PROSITE" id="PS50862">
    <property type="entry name" value="AA_TRNA_LIGASE_II"/>
    <property type="match status" value="1"/>
</dbReference>
<evidence type="ECO:0000256" key="5">
    <source>
        <dbReference type="ARBA" id="ARBA00022723"/>
    </source>
</evidence>
<dbReference type="InterPro" id="IPR045864">
    <property type="entry name" value="aa-tRNA-synth_II/BPL/LPL"/>
</dbReference>
<evidence type="ECO:0000256" key="11">
    <source>
        <dbReference type="ARBA" id="ARBA00023146"/>
    </source>
</evidence>
<dbReference type="GO" id="GO:0046872">
    <property type="term" value="F:metal ion binding"/>
    <property type="evidence" value="ECO:0007669"/>
    <property type="project" value="UniProtKB-KW"/>
</dbReference>
<evidence type="ECO:0000256" key="10">
    <source>
        <dbReference type="ARBA" id="ARBA00022917"/>
    </source>
</evidence>
<dbReference type="SUPFAM" id="SSF52954">
    <property type="entry name" value="Class II aaRS ABD-related"/>
    <property type="match status" value="1"/>
</dbReference>
<dbReference type="EC" id="6.1.1.3" evidence="13"/>
<dbReference type="GO" id="GO:0140096">
    <property type="term" value="F:catalytic activity, acting on a protein"/>
    <property type="evidence" value="ECO:0007669"/>
    <property type="project" value="UniProtKB-ARBA"/>
</dbReference>
<reference evidence="15 16" key="1">
    <citation type="submission" date="2020-08" db="EMBL/GenBank/DDBJ databases">
        <title>Cohnella phylogeny.</title>
        <authorList>
            <person name="Dunlap C."/>
        </authorList>
    </citation>
    <scope>NUCLEOTIDE SEQUENCE [LARGE SCALE GENOMIC DNA]</scope>
    <source>
        <strain evidence="15 16">CBP 2801</strain>
    </source>
</reference>
<dbReference type="Gene3D" id="3.30.980.10">
    <property type="entry name" value="Threonyl-trna Synthetase, Chain A, domain 2"/>
    <property type="match status" value="1"/>
</dbReference>
<dbReference type="Pfam" id="PF00587">
    <property type="entry name" value="tRNA-synt_2b"/>
    <property type="match status" value="1"/>
</dbReference>
<sequence length="573" mass="65288">MSKSEDMSRLQAAQLLAQAVQRKFEGAKLGGGALTAQGFACDFDVPRPLTEEDLAALEDEMRRIASAGAPAAVRRMPREEAVRLFEARGEPWKTELLHEGEASDEVAIYEREEFADVWPDDGLRPEAAAAPPAFRLLHAAGAYWRGDSRNPVLQRVHGVAFAGSAELDAWLARHEEAQKRDHRKLGKQLELFMFAEEAPGMPFYLPKGAVVRQELENLARRFLRKYGYEEVRTPFLMDRQMWEQSGHWEHYRDNMYFSELEDRHWAVKPMNCPGHMLLFRSSLRSYRDLPIRLAEFGQVHRHEFSGALNGLFRVRTFCQDDAHIFVRPDQIEQEMLRTIALIREMYDLFGFDYAVELSTRPADSMGSDEQWKAAEAALAKVLEESGLAFRINPGDGAFYGPKIDFHIKDALERSHQCGTIQLDFQMPEKFGLSYVDEKNEKRTPIVIHRAVYGSIDRFFGILIEHFAGAFPVWLAPVQVTVLPVSEQHAAYGEEVCEALRSVGVRAAMDSRNEKLGYRVREAQLQKIPYLAVVGDAEQAARSVQVRARGEQRRQSFGLEEFRSRLLAEIRIGD</sequence>
<keyword evidence="6 13" id="KW-0547">Nucleotide-binding</keyword>
<feature type="domain" description="Aminoacyl-transfer RNA synthetases class-II family profile" evidence="14">
    <location>
        <begin position="206"/>
        <end position="471"/>
    </location>
</feature>
<gene>
    <name evidence="13 15" type="primary">thrS</name>
    <name evidence="15" type="ORF">H7C18_04465</name>
</gene>
<dbReference type="FunFam" id="3.40.50.800:FF:000001">
    <property type="entry name" value="Threonine--tRNA ligase"/>
    <property type="match status" value="1"/>
</dbReference>
<dbReference type="InterPro" id="IPR002314">
    <property type="entry name" value="aa-tRNA-synt_IIb"/>
</dbReference>
<dbReference type="Pfam" id="PF03129">
    <property type="entry name" value="HGTP_anticodon"/>
    <property type="match status" value="1"/>
</dbReference>
<dbReference type="InterPro" id="IPR033728">
    <property type="entry name" value="ThrRS_core"/>
</dbReference>
<dbReference type="Gene3D" id="3.30.930.10">
    <property type="entry name" value="Bira Bifunctional Protein, Domain 2"/>
    <property type="match status" value="1"/>
</dbReference>
<evidence type="ECO:0000256" key="4">
    <source>
        <dbReference type="ARBA" id="ARBA00022598"/>
    </source>
</evidence>
<keyword evidence="8 13" id="KW-0067">ATP-binding</keyword>
<comment type="caution">
    <text evidence="13">Lacks conserved residue(s) required for the propagation of feature annotation.</text>
</comment>
<feature type="binding site" evidence="13">
    <location>
        <position position="323"/>
    </location>
    <ligand>
        <name>Zn(2+)</name>
        <dbReference type="ChEBI" id="CHEBI:29105"/>
        <note>catalytic</note>
    </ligand>
</feature>
<comment type="subcellular location">
    <subcellularLocation>
        <location evidence="13">Cytoplasm</location>
    </subcellularLocation>
</comment>
<evidence type="ECO:0000313" key="16">
    <source>
        <dbReference type="Proteomes" id="UP000564644"/>
    </source>
</evidence>
<dbReference type="GO" id="GO:0006435">
    <property type="term" value="P:threonyl-tRNA aminoacylation"/>
    <property type="evidence" value="ECO:0007669"/>
    <property type="project" value="UniProtKB-UniRule"/>
</dbReference>
<keyword evidence="5 13" id="KW-0479">Metal-binding</keyword>
<dbReference type="RefSeq" id="WP_185127812.1">
    <property type="nucleotide sequence ID" value="NZ_JACJVO010000005.1"/>
</dbReference>
<dbReference type="HAMAP" id="MF_00184">
    <property type="entry name" value="Thr_tRNA_synth"/>
    <property type="match status" value="1"/>
</dbReference>
<dbReference type="GO" id="GO:0004829">
    <property type="term" value="F:threonine-tRNA ligase activity"/>
    <property type="evidence" value="ECO:0007669"/>
    <property type="project" value="UniProtKB-UniRule"/>
</dbReference>
<dbReference type="CDD" id="cd00860">
    <property type="entry name" value="ThrRS_anticodon"/>
    <property type="match status" value="1"/>
</dbReference>
<dbReference type="InterPro" id="IPR004154">
    <property type="entry name" value="Anticodon-bd"/>
</dbReference>
<evidence type="ECO:0000256" key="13">
    <source>
        <dbReference type="HAMAP-Rule" id="MF_00184"/>
    </source>
</evidence>
<dbReference type="GO" id="GO:0000049">
    <property type="term" value="F:tRNA binding"/>
    <property type="evidence" value="ECO:0007669"/>
    <property type="project" value="UniProtKB-KW"/>
</dbReference>
<dbReference type="GO" id="GO:0005524">
    <property type="term" value="F:ATP binding"/>
    <property type="evidence" value="ECO:0007669"/>
    <property type="project" value="UniProtKB-UniRule"/>
</dbReference>
<keyword evidence="2 13" id="KW-0963">Cytoplasm</keyword>
<evidence type="ECO:0000259" key="14">
    <source>
        <dbReference type="PROSITE" id="PS50862"/>
    </source>
</evidence>
<comment type="similarity">
    <text evidence="1 13">Belongs to the class-II aminoacyl-tRNA synthetase family.</text>
</comment>
<dbReference type="SUPFAM" id="SSF55681">
    <property type="entry name" value="Class II aaRS and biotin synthetases"/>
    <property type="match status" value="1"/>
</dbReference>
<evidence type="ECO:0000256" key="6">
    <source>
        <dbReference type="ARBA" id="ARBA00022741"/>
    </source>
</evidence>
<dbReference type="Gene3D" id="3.40.50.800">
    <property type="entry name" value="Anticodon-binding domain"/>
    <property type="match status" value="1"/>
</dbReference>
<dbReference type="AlphaFoldDB" id="A0A7X0SHM4"/>
<evidence type="ECO:0000256" key="1">
    <source>
        <dbReference type="ARBA" id="ARBA00008226"/>
    </source>
</evidence>
<evidence type="ECO:0000256" key="7">
    <source>
        <dbReference type="ARBA" id="ARBA00022833"/>
    </source>
</evidence>
<dbReference type="SUPFAM" id="SSF55186">
    <property type="entry name" value="ThrRS/AlaRS common domain"/>
    <property type="match status" value="1"/>
</dbReference>
<keyword evidence="11 13" id="KW-0030">Aminoacyl-tRNA synthetase</keyword>
<feature type="binding site" evidence="13">
    <location>
        <position position="272"/>
    </location>
    <ligand>
        <name>Zn(2+)</name>
        <dbReference type="ChEBI" id="CHEBI:29105"/>
        <note>catalytic</note>
    </ligand>
</feature>
<keyword evidence="10 13" id="KW-0648">Protein biosynthesis</keyword>
<dbReference type="Proteomes" id="UP000564644">
    <property type="component" value="Unassembled WGS sequence"/>
</dbReference>
<keyword evidence="16" id="KW-1185">Reference proteome</keyword>
<evidence type="ECO:0000256" key="2">
    <source>
        <dbReference type="ARBA" id="ARBA00022490"/>
    </source>
</evidence>
<dbReference type="PANTHER" id="PTHR11451">
    <property type="entry name" value="THREONINE-TRNA LIGASE"/>
    <property type="match status" value="1"/>
</dbReference>
<protein>
    <recommendedName>
        <fullName evidence="13">Threonine--tRNA ligase</fullName>
        <ecNumber evidence="13">6.1.1.3</ecNumber>
    </recommendedName>
    <alternativeName>
        <fullName evidence="13">Threonyl-tRNA synthetase</fullName>
        <shortName evidence="13">ThrRS</shortName>
    </alternativeName>
</protein>
<dbReference type="Gene3D" id="3.30.54.20">
    <property type="match status" value="1"/>
</dbReference>
<proteinExistence type="inferred from homology"/>
<keyword evidence="3 13" id="KW-0820">tRNA-binding</keyword>